<sequence length="151" mass="16754">MSSARHTRMRLTWYERTTTVTILYRGRSVKYTLFVLTPIGSCRNDSATLAKHPPSASCRPAVRLSGSANHSFGLVRCCPVRNSTALSSHHHRIMHVYSLFSTHAGNGKGGAAVFLARLLPHPAHPPSNSEAHLHIYWLQVRAVIPMSFRGE</sequence>
<dbReference type="HOGENOM" id="CLU_1731110_0_0_1"/>
<gene>
    <name evidence="1" type="ORF">BAUCODRAFT_435878</name>
</gene>
<reference evidence="1 2" key="1">
    <citation type="journal article" date="2012" name="PLoS Pathog.">
        <title>Diverse lifestyles and strategies of plant pathogenesis encoded in the genomes of eighteen Dothideomycetes fungi.</title>
        <authorList>
            <person name="Ohm R.A."/>
            <person name="Feau N."/>
            <person name="Henrissat B."/>
            <person name="Schoch C.L."/>
            <person name="Horwitz B.A."/>
            <person name="Barry K.W."/>
            <person name="Condon B.J."/>
            <person name="Copeland A.C."/>
            <person name="Dhillon B."/>
            <person name="Glaser F."/>
            <person name="Hesse C.N."/>
            <person name="Kosti I."/>
            <person name="LaButti K."/>
            <person name="Lindquist E.A."/>
            <person name="Lucas S."/>
            <person name="Salamov A.A."/>
            <person name="Bradshaw R.E."/>
            <person name="Ciuffetti L."/>
            <person name="Hamelin R.C."/>
            <person name="Kema G.H.J."/>
            <person name="Lawrence C."/>
            <person name="Scott J.A."/>
            <person name="Spatafora J.W."/>
            <person name="Turgeon B.G."/>
            <person name="de Wit P.J.G.M."/>
            <person name="Zhong S."/>
            <person name="Goodwin S.B."/>
            <person name="Grigoriev I.V."/>
        </authorList>
    </citation>
    <scope>NUCLEOTIDE SEQUENCE [LARGE SCALE GENOMIC DNA]</scope>
    <source>
        <strain evidence="1 2">UAMH 10762</strain>
    </source>
</reference>
<dbReference type="Proteomes" id="UP000011761">
    <property type="component" value="Unassembled WGS sequence"/>
</dbReference>
<dbReference type="AlphaFoldDB" id="M2LRG5"/>
<keyword evidence="2" id="KW-1185">Reference proteome</keyword>
<name>M2LRG5_BAUPA</name>
<dbReference type="RefSeq" id="XP_007675609.1">
    <property type="nucleotide sequence ID" value="XM_007677419.1"/>
</dbReference>
<accession>M2LRG5</accession>
<protein>
    <submittedName>
        <fullName evidence="1">Uncharacterized protein</fullName>
    </submittedName>
</protein>
<proteinExistence type="predicted"/>
<organism evidence="1 2">
    <name type="scientific">Baudoinia panamericana (strain UAMH 10762)</name>
    <name type="common">Angels' share fungus</name>
    <name type="synonym">Baudoinia compniacensis (strain UAMH 10762)</name>
    <dbReference type="NCBI Taxonomy" id="717646"/>
    <lineage>
        <taxon>Eukaryota</taxon>
        <taxon>Fungi</taxon>
        <taxon>Dikarya</taxon>
        <taxon>Ascomycota</taxon>
        <taxon>Pezizomycotina</taxon>
        <taxon>Dothideomycetes</taxon>
        <taxon>Dothideomycetidae</taxon>
        <taxon>Mycosphaerellales</taxon>
        <taxon>Teratosphaeriaceae</taxon>
        <taxon>Baudoinia</taxon>
    </lineage>
</organism>
<evidence type="ECO:0000313" key="1">
    <source>
        <dbReference type="EMBL" id="EMC97027.1"/>
    </source>
</evidence>
<dbReference type="EMBL" id="KB445554">
    <property type="protein sequence ID" value="EMC97027.1"/>
    <property type="molecule type" value="Genomic_DNA"/>
</dbReference>
<dbReference type="GeneID" id="19114311"/>
<evidence type="ECO:0000313" key="2">
    <source>
        <dbReference type="Proteomes" id="UP000011761"/>
    </source>
</evidence>
<dbReference type="KEGG" id="bcom:BAUCODRAFT_435878"/>